<evidence type="ECO:0000313" key="2">
    <source>
        <dbReference type="Proteomes" id="UP000308600"/>
    </source>
</evidence>
<organism evidence="1 2">
    <name type="scientific">Pluteus cervinus</name>
    <dbReference type="NCBI Taxonomy" id="181527"/>
    <lineage>
        <taxon>Eukaryota</taxon>
        <taxon>Fungi</taxon>
        <taxon>Dikarya</taxon>
        <taxon>Basidiomycota</taxon>
        <taxon>Agaricomycotina</taxon>
        <taxon>Agaricomycetes</taxon>
        <taxon>Agaricomycetidae</taxon>
        <taxon>Agaricales</taxon>
        <taxon>Pluteineae</taxon>
        <taxon>Pluteaceae</taxon>
        <taxon>Pluteus</taxon>
    </lineage>
</organism>
<name>A0ACD3BC28_9AGAR</name>
<proteinExistence type="predicted"/>
<keyword evidence="2" id="KW-1185">Reference proteome</keyword>
<gene>
    <name evidence="1" type="ORF">BDN72DRAFT_520746</name>
</gene>
<dbReference type="Proteomes" id="UP000308600">
    <property type="component" value="Unassembled WGS sequence"/>
</dbReference>
<evidence type="ECO:0000313" key="1">
    <source>
        <dbReference type="EMBL" id="TFK75476.1"/>
    </source>
</evidence>
<accession>A0ACD3BC28</accession>
<protein>
    <submittedName>
        <fullName evidence="1">Uncharacterized protein</fullName>
    </submittedName>
</protein>
<dbReference type="EMBL" id="ML208263">
    <property type="protein sequence ID" value="TFK75476.1"/>
    <property type="molecule type" value="Genomic_DNA"/>
</dbReference>
<reference evidence="1 2" key="1">
    <citation type="journal article" date="2019" name="Nat. Ecol. Evol.">
        <title>Megaphylogeny resolves global patterns of mushroom evolution.</title>
        <authorList>
            <person name="Varga T."/>
            <person name="Krizsan K."/>
            <person name="Foldi C."/>
            <person name="Dima B."/>
            <person name="Sanchez-Garcia M."/>
            <person name="Sanchez-Ramirez S."/>
            <person name="Szollosi G.J."/>
            <person name="Szarkandi J.G."/>
            <person name="Papp V."/>
            <person name="Albert L."/>
            <person name="Andreopoulos W."/>
            <person name="Angelini C."/>
            <person name="Antonin V."/>
            <person name="Barry K.W."/>
            <person name="Bougher N.L."/>
            <person name="Buchanan P."/>
            <person name="Buyck B."/>
            <person name="Bense V."/>
            <person name="Catcheside P."/>
            <person name="Chovatia M."/>
            <person name="Cooper J."/>
            <person name="Damon W."/>
            <person name="Desjardin D."/>
            <person name="Finy P."/>
            <person name="Geml J."/>
            <person name="Haridas S."/>
            <person name="Hughes K."/>
            <person name="Justo A."/>
            <person name="Karasinski D."/>
            <person name="Kautmanova I."/>
            <person name="Kiss B."/>
            <person name="Kocsube S."/>
            <person name="Kotiranta H."/>
            <person name="LaButti K.M."/>
            <person name="Lechner B.E."/>
            <person name="Liimatainen K."/>
            <person name="Lipzen A."/>
            <person name="Lukacs Z."/>
            <person name="Mihaltcheva S."/>
            <person name="Morgado L.N."/>
            <person name="Niskanen T."/>
            <person name="Noordeloos M.E."/>
            <person name="Ohm R.A."/>
            <person name="Ortiz-Santana B."/>
            <person name="Ovrebo C."/>
            <person name="Racz N."/>
            <person name="Riley R."/>
            <person name="Savchenko A."/>
            <person name="Shiryaev A."/>
            <person name="Soop K."/>
            <person name="Spirin V."/>
            <person name="Szebenyi C."/>
            <person name="Tomsovsky M."/>
            <person name="Tulloss R.E."/>
            <person name="Uehling J."/>
            <person name="Grigoriev I.V."/>
            <person name="Vagvolgyi C."/>
            <person name="Papp T."/>
            <person name="Martin F.M."/>
            <person name="Miettinen O."/>
            <person name="Hibbett D.S."/>
            <person name="Nagy L.G."/>
        </authorList>
    </citation>
    <scope>NUCLEOTIDE SEQUENCE [LARGE SCALE GENOMIC DNA]</scope>
    <source>
        <strain evidence="1 2">NL-1719</strain>
    </source>
</reference>
<sequence>MGLAGRKVKQRIGNDPRNLSWADDAARFGQNYLAKFGWDSSKGLGISGDGRTTHIKVSHKLDLMGIGAAHQKDPNGIAWKQNRDFENLLRRLNDGAGDGGVETSEREEGGDVGLKMGGGWMKAKETSVNVQEDENGEEQEAGSNGNSGKKKKRKRKAEDTEESSSSKSKKKRKKENEEDDDYKSVENKKHKKKKMSTSQDVESNATLEKSGGDPALVKDKPADTPEPTSASGTNTPVIPRHRAYT</sequence>